<feature type="transmembrane region" description="Helical" evidence="10">
    <location>
        <begin position="222"/>
        <end position="244"/>
    </location>
</feature>
<accession>A0A9D1PU79</accession>
<comment type="caution">
    <text evidence="12">The sequence shown here is derived from an EMBL/GenBank/DDBJ whole genome shotgun (WGS) entry which is preliminary data.</text>
</comment>
<keyword evidence="9 10" id="KW-0472">Membrane</keyword>
<dbReference type="PANTHER" id="PTHR32507">
    <property type="entry name" value="NA(+)/H(+) ANTIPORTER 1"/>
    <property type="match status" value="1"/>
</dbReference>
<organism evidence="12 13">
    <name type="scientific">Candidatus Ornithospirochaeta avicola</name>
    <dbReference type="NCBI Taxonomy" id="2840896"/>
    <lineage>
        <taxon>Bacteria</taxon>
        <taxon>Pseudomonadati</taxon>
        <taxon>Spirochaetota</taxon>
        <taxon>Spirochaetia</taxon>
        <taxon>Spirochaetales</taxon>
        <taxon>Spirochaetaceae</taxon>
        <taxon>Spirochaetaceae incertae sedis</taxon>
        <taxon>Candidatus Ornithospirochaeta</taxon>
    </lineage>
</organism>
<gene>
    <name evidence="12" type="ORF">IAB12_02720</name>
</gene>
<keyword evidence="4" id="KW-1003">Cell membrane</keyword>
<dbReference type="GO" id="GO:0006813">
    <property type="term" value="P:potassium ion transport"/>
    <property type="evidence" value="ECO:0007669"/>
    <property type="project" value="UniProtKB-KW"/>
</dbReference>
<dbReference type="NCBIfam" id="NF003715">
    <property type="entry name" value="PRK05326.1-2"/>
    <property type="match status" value="1"/>
</dbReference>
<keyword evidence="5" id="KW-0630">Potassium</keyword>
<evidence type="ECO:0000256" key="5">
    <source>
        <dbReference type="ARBA" id="ARBA00022538"/>
    </source>
</evidence>
<dbReference type="SUPFAM" id="SSF116726">
    <property type="entry name" value="TrkA C-terminal domain-like"/>
    <property type="match status" value="2"/>
</dbReference>
<keyword evidence="3" id="KW-0050">Antiport</keyword>
<dbReference type="GO" id="GO:0008324">
    <property type="term" value="F:monoatomic cation transmembrane transporter activity"/>
    <property type="evidence" value="ECO:0007669"/>
    <property type="project" value="InterPro"/>
</dbReference>
<reference evidence="12" key="1">
    <citation type="journal article" date="2021" name="PeerJ">
        <title>Extensive microbial diversity within the chicken gut microbiome revealed by metagenomics and culture.</title>
        <authorList>
            <person name="Gilroy R."/>
            <person name="Ravi A."/>
            <person name="Getino M."/>
            <person name="Pursley I."/>
            <person name="Horton D.L."/>
            <person name="Alikhan N.F."/>
            <person name="Baker D."/>
            <person name="Gharbi K."/>
            <person name="Hall N."/>
            <person name="Watson M."/>
            <person name="Adriaenssens E.M."/>
            <person name="Foster-Nyarko E."/>
            <person name="Jarju S."/>
            <person name="Secka A."/>
            <person name="Antonio M."/>
            <person name="Oren A."/>
            <person name="Chaudhuri R.R."/>
            <person name="La Ragione R."/>
            <person name="Hildebrand F."/>
            <person name="Pallen M.J."/>
        </authorList>
    </citation>
    <scope>NUCLEOTIDE SEQUENCE</scope>
    <source>
        <strain evidence="12">Gambia11-129</strain>
    </source>
</reference>
<feature type="transmembrane region" description="Helical" evidence="10">
    <location>
        <begin position="29"/>
        <end position="50"/>
    </location>
</feature>
<dbReference type="Gene3D" id="1.20.1530.20">
    <property type="match status" value="1"/>
</dbReference>
<dbReference type="PROSITE" id="PS51202">
    <property type="entry name" value="RCK_C"/>
    <property type="match status" value="2"/>
</dbReference>
<feature type="transmembrane region" description="Helical" evidence="10">
    <location>
        <begin position="300"/>
        <end position="318"/>
    </location>
</feature>
<dbReference type="EMBL" id="DXHU01000011">
    <property type="protein sequence ID" value="HIV98677.1"/>
    <property type="molecule type" value="Genomic_DNA"/>
</dbReference>
<dbReference type="InterPro" id="IPR036721">
    <property type="entry name" value="RCK_C_sf"/>
</dbReference>
<keyword evidence="6 10" id="KW-0812">Transmembrane</keyword>
<evidence type="ECO:0000313" key="12">
    <source>
        <dbReference type="EMBL" id="HIV98677.1"/>
    </source>
</evidence>
<keyword evidence="7 10" id="KW-1133">Transmembrane helix</keyword>
<feature type="transmembrane region" description="Helical" evidence="10">
    <location>
        <begin position="330"/>
        <end position="351"/>
    </location>
</feature>
<keyword evidence="5" id="KW-0633">Potassium transport</keyword>
<feature type="transmembrane region" description="Helical" evidence="10">
    <location>
        <begin position="181"/>
        <end position="210"/>
    </location>
</feature>
<keyword evidence="2" id="KW-0813">Transport</keyword>
<dbReference type="NCBIfam" id="NF003716">
    <property type="entry name" value="PRK05326.1-3"/>
    <property type="match status" value="1"/>
</dbReference>
<reference evidence="12" key="2">
    <citation type="submission" date="2021-04" db="EMBL/GenBank/DDBJ databases">
        <authorList>
            <person name="Gilroy R."/>
        </authorList>
    </citation>
    <scope>NUCLEOTIDE SEQUENCE</scope>
    <source>
        <strain evidence="12">Gambia11-129</strain>
    </source>
</reference>
<dbReference type="Pfam" id="PF00999">
    <property type="entry name" value="Na_H_Exchanger"/>
    <property type="match status" value="1"/>
</dbReference>
<dbReference type="PANTHER" id="PTHR32507:SF7">
    <property type="entry name" value="K(+)_H(+) ANTIPORTER NHAP2"/>
    <property type="match status" value="1"/>
</dbReference>
<feature type="transmembrane region" description="Helical" evidence="10">
    <location>
        <begin position="116"/>
        <end position="136"/>
    </location>
</feature>
<evidence type="ECO:0000256" key="2">
    <source>
        <dbReference type="ARBA" id="ARBA00022448"/>
    </source>
</evidence>
<evidence type="ECO:0000256" key="1">
    <source>
        <dbReference type="ARBA" id="ARBA00004651"/>
    </source>
</evidence>
<feature type="transmembrane region" description="Helical" evidence="10">
    <location>
        <begin position="264"/>
        <end position="288"/>
    </location>
</feature>
<evidence type="ECO:0000256" key="9">
    <source>
        <dbReference type="ARBA" id="ARBA00023136"/>
    </source>
</evidence>
<feature type="transmembrane region" description="Helical" evidence="10">
    <location>
        <begin position="89"/>
        <end position="110"/>
    </location>
</feature>
<evidence type="ECO:0000256" key="4">
    <source>
        <dbReference type="ARBA" id="ARBA00022475"/>
    </source>
</evidence>
<dbReference type="GO" id="GO:0005886">
    <property type="term" value="C:plasma membrane"/>
    <property type="evidence" value="ECO:0007669"/>
    <property type="project" value="UniProtKB-SubCell"/>
</dbReference>
<evidence type="ECO:0000259" key="11">
    <source>
        <dbReference type="PROSITE" id="PS51202"/>
    </source>
</evidence>
<protein>
    <submittedName>
        <fullName evidence="12">Potassium/proton antiporter</fullName>
    </submittedName>
</protein>
<dbReference type="Gene3D" id="3.30.70.1450">
    <property type="entry name" value="Regulator of K+ conductance, C-terminal domain"/>
    <property type="match status" value="2"/>
</dbReference>
<evidence type="ECO:0000256" key="3">
    <source>
        <dbReference type="ARBA" id="ARBA00022449"/>
    </source>
</evidence>
<comment type="subcellular location">
    <subcellularLocation>
        <location evidence="1">Cell membrane</location>
        <topology evidence="1">Multi-pass membrane protein</topology>
    </subcellularLocation>
</comment>
<evidence type="ECO:0000256" key="10">
    <source>
        <dbReference type="SAM" id="Phobius"/>
    </source>
</evidence>
<evidence type="ECO:0000313" key="13">
    <source>
        <dbReference type="Proteomes" id="UP000823936"/>
    </source>
</evidence>
<dbReference type="Proteomes" id="UP000823936">
    <property type="component" value="Unassembled WGS sequence"/>
</dbReference>
<evidence type="ECO:0000256" key="7">
    <source>
        <dbReference type="ARBA" id="ARBA00022989"/>
    </source>
</evidence>
<name>A0A9D1PU79_9SPIO</name>
<feature type="transmembrane region" description="Helical" evidence="10">
    <location>
        <begin position="357"/>
        <end position="377"/>
    </location>
</feature>
<dbReference type="InterPro" id="IPR006153">
    <property type="entry name" value="Cation/H_exchanger_TM"/>
</dbReference>
<proteinExistence type="predicted"/>
<feature type="domain" description="RCK C-terminal" evidence="11">
    <location>
        <begin position="479"/>
        <end position="531"/>
    </location>
</feature>
<dbReference type="GO" id="GO:0015297">
    <property type="term" value="F:antiporter activity"/>
    <property type="evidence" value="ECO:0007669"/>
    <property type="project" value="UniProtKB-KW"/>
</dbReference>
<dbReference type="GO" id="GO:1902600">
    <property type="term" value="P:proton transmembrane transport"/>
    <property type="evidence" value="ECO:0007669"/>
    <property type="project" value="InterPro"/>
</dbReference>
<feature type="transmembrane region" description="Helical" evidence="10">
    <location>
        <begin position="6"/>
        <end position="22"/>
    </location>
</feature>
<feature type="transmembrane region" description="Helical" evidence="10">
    <location>
        <begin position="56"/>
        <end position="77"/>
    </location>
</feature>
<dbReference type="InterPro" id="IPR038770">
    <property type="entry name" value="Na+/solute_symporter_sf"/>
</dbReference>
<evidence type="ECO:0000256" key="6">
    <source>
        <dbReference type="ARBA" id="ARBA00022692"/>
    </source>
</evidence>
<dbReference type="Pfam" id="PF02080">
    <property type="entry name" value="TrkA_C"/>
    <property type="match status" value="2"/>
</dbReference>
<dbReference type="AlphaFoldDB" id="A0A9D1PU79"/>
<feature type="domain" description="RCK C-terminal" evidence="11">
    <location>
        <begin position="395"/>
        <end position="477"/>
    </location>
</feature>
<dbReference type="InterPro" id="IPR006037">
    <property type="entry name" value="RCK_C"/>
</dbReference>
<sequence>MNLLLLLSAVVVILSIFFVRISKKSGIPVLIFFIGIGMFFGTDGLIGISFSDFSLTNNICSAALVFIMFYGGFGTSWKTARGIATEAGILSFFGVVLTALFLALILHFAFSFDFAYALLISSVLSSTDAASVFSILRAKRLSLKYSTAPLLEVESGSNDPAAYTMVLISLSLMNASSGINILDIILLVFTQIVFGAGCGILIALAVSWYLKRKSIPEGFDSLFFLAVALLSYVLPSLANGNGYLSAYMCGIILGNIDIKNKKSLVTFFDSFNAMMQILIFFVLGLLAFPRQIISFWKTGLLIAVMISFVVRPVVVFLLTTPFKARFPQQAVITFAGLRGASSIVFSIVAVEGGASDAIFSITFFVVIFSILFEGSLLPHVSKKLDMIDESEDVMRTFTDFEEDDSVDFLSFSVEKNSRYEDKAIKDIEFLPGSIVGAIKRENEVLVPDGNTVLRYGDTVVLGITKNKIDFDTGLKEEHIDSAHKWKDRKLSETGESGMLVLLIIRGNDKIIPNGETVIRKGDVLIYSKRQQ</sequence>
<keyword evidence="8" id="KW-0406">Ion transport</keyword>
<evidence type="ECO:0000256" key="8">
    <source>
        <dbReference type="ARBA" id="ARBA00023065"/>
    </source>
</evidence>